<dbReference type="Proteomes" id="UP001519342">
    <property type="component" value="Unassembled WGS sequence"/>
</dbReference>
<organism evidence="7 8">
    <name type="scientific">Sedimentibacter acidaminivorans</name>
    <dbReference type="NCBI Taxonomy" id="913099"/>
    <lineage>
        <taxon>Bacteria</taxon>
        <taxon>Bacillati</taxon>
        <taxon>Bacillota</taxon>
        <taxon>Tissierellia</taxon>
        <taxon>Sedimentibacter</taxon>
    </lineage>
</organism>
<evidence type="ECO:0000256" key="2">
    <source>
        <dbReference type="ARBA" id="ARBA00022679"/>
    </source>
</evidence>
<dbReference type="Gene3D" id="3.40.1190.20">
    <property type="match status" value="1"/>
</dbReference>
<dbReference type="PANTHER" id="PTHR10534">
    <property type="entry name" value="PYRIDOXAL KINASE"/>
    <property type="match status" value="1"/>
</dbReference>
<evidence type="ECO:0000313" key="7">
    <source>
        <dbReference type="EMBL" id="MBP1926150.1"/>
    </source>
</evidence>
<evidence type="ECO:0000256" key="5">
    <source>
        <dbReference type="ARBA" id="ARBA00022840"/>
    </source>
</evidence>
<evidence type="ECO:0000259" key="6">
    <source>
        <dbReference type="Pfam" id="PF08543"/>
    </source>
</evidence>
<keyword evidence="4 7" id="KW-0418">Kinase</keyword>
<reference evidence="7 8" key="1">
    <citation type="submission" date="2021-03" db="EMBL/GenBank/DDBJ databases">
        <title>Genomic Encyclopedia of Type Strains, Phase IV (KMG-IV): sequencing the most valuable type-strain genomes for metagenomic binning, comparative biology and taxonomic classification.</title>
        <authorList>
            <person name="Goeker M."/>
        </authorList>
    </citation>
    <scope>NUCLEOTIDE SEQUENCE [LARGE SCALE GENOMIC DNA]</scope>
    <source>
        <strain evidence="7 8">DSM 24004</strain>
    </source>
</reference>
<dbReference type="EMBL" id="JAGGKS010000005">
    <property type="protein sequence ID" value="MBP1926150.1"/>
    <property type="molecule type" value="Genomic_DNA"/>
</dbReference>
<dbReference type="InterPro" id="IPR004625">
    <property type="entry name" value="PyrdxlKinase"/>
</dbReference>
<dbReference type="PANTHER" id="PTHR10534:SF2">
    <property type="entry name" value="PYRIDOXAL KINASE"/>
    <property type="match status" value="1"/>
</dbReference>
<keyword evidence="2 7" id="KW-0808">Transferase</keyword>
<dbReference type="InterPro" id="IPR029056">
    <property type="entry name" value="Ribokinase-like"/>
</dbReference>
<keyword evidence="8" id="KW-1185">Reference proteome</keyword>
<dbReference type="CDD" id="cd01173">
    <property type="entry name" value="pyridoxal_pyridoxamine_kinase"/>
    <property type="match status" value="1"/>
</dbReference>
<keyword evidence="5" id="KW-0067">ATP-binding</keyword>
<comment type="caution">
    <text evidence="7">The sequence shown here is derived from an EMBL/GenBank/DDBJ whole genome shotgun (WGS) entry which is preliminary data.</text>
</comment>
<dbReference type="EC" id="2.7.1.35" evidence="1"/>
<dbReference type="PROSITE" id="PS51257">
    <property type="entry name" value="PROKAR_LIPOPROTEIN"/>
    <property type="match status" value="1"/>
</dbReference>
<dbReference type="NCBIfam" id="NF005491">
    <property type="entry name" value="PRK07105.1"/>
    <property type="match status" value="1"/>
</dbReference>
<protein>
    <recommendedName>
        <fullName evidence="1">pyridoxal kinase</fullName>
        <ecNumber evidence="1">2.7.1.35</ecNumber>
    </recommendedName>
</protein>
<dbReference type="RefSeq" id="WP_209511879.1">
    <property type="nucleotide sequence ID" value="NZ_JAGGKS010000005.1"/>
</dbReference>
<evidence type="ECO:0000256" key="1">
    <source>
        <dbReference type="ARBA" id="ARBA00012104"/>
    </source>
</evidence>
<evidence type="ECO:0000313" key="8">
    <source>
        <dbReference type="Proteomes" id="UP001519342"/>
    </source>
</evidence>
<name>A0ABS4GEM0_9FIRM</name>
<keyword evidence="3" id="KW-0547">Nucleotide-binding</keyword>
<dbReference type="Pfam" id="PF08543">
    <property type="entry name" value="Phos_pyr_kin"/>
    <property type="match status" value="1"/>
</dbReference>
<dbReference type="InterPro" id="IPR013749">
    <property type="entry name" value="PM/HMP-P_kinase-1"/>
</dbReference>
<proteinExistence type="predicted"/>
<accession>A0ABS4GEM0</accession>
<evidence type="ECO:0000256" key="3">
    <source>
        <dbReference type="ARBA" id="ARBA00022741"/>
    </source>
</evidence>
<feature type="domain" description="Pyridoxamine kinase/Phosphomethylpyrimidine kinase" evidence="6">
    <location>
        <begin position="75"/>
        <end position="262"/>
    </location>
</feature>
<dbReference type="GO" id="GO:0008478">
    <property type="term" value="F:pyridoxal kinase activity"/>
    <property type="evidence" value="ECO:0007669"/>
    <property type="project" value="UniProtKB-EC"/>
</dbReference>
<evidence type="ECO:0000256" key="4">
    <source>
        <dbReference type="ARBA" id="ARBA00022777"/>
    </source>
</evidence>
<dbReference type="SUPFAM" id="SSF53613">
    <property type="entry name" value="Ribokinase-like"/>
    <property type="match status" value="1"/>
</dbReference>
<gene>
    <name evidence="7" type="ORF">J2Z76_002014</name>
</gene>
<sequence>MKNYIPKIAAIHDISGVGRCSMTVILPVLSALSCQVCPLPTALLSNHSEYKEFFFYDFTKHMEEYYNIWEKNNAEFDCVYSGFLGSEKQINIILDIIKKVKSKSNALVVVDPVMGDHGIIYKTYTEDMVRKMSQLVANADIITPNLTEVSILLNEQYVNKDVNLETIKKYLKSLSDMGPNIVVITGITTDLGEHINACYDRKQNNYWKIPFEYIGTRYPGTGDLFTSLFIGYLLNNYKLPESIELASKFVSEAVKVTCEANTPHQEGVQFEKIMRKLYDGVNEYKYDIIQLGEYKLNH</sequence>